<proteinExistence type="predicted"/>
<reference evidence="1" key="1">
    <citation type="submission" date="2023-07" db="EMBL/GenBank/DDBJ databases">
        <title>draft genome sequence of fig (Ficus carica).</title>
        <authorList>
            <person name="Takahashi T."/>
            <person name="Nishimura K."/>
        </authorList>
    </citation>
    <scope>NUCLEOTIDE SEQUENCE</scope>
</reference>
<dbReference type="Gramene" id="FCD_00022096-RA">
    <property type="protein sequence ID" value="FCD_00022096-RA:cds"/>
    <property type="gene ID" value="FCD_00022096"/>
</dbReference>
<name>A0AA88A7W6_FICCA</name>
<dbReference type="Proteomes" id="UP001187192">
    <property type="component" value="Unassembled WGS sequence"/>
</dbReference>
<protein>
    <submittedName>
        <fullName evidence="1">Uncharacterized protein</fullName>
    </submittedName>
</protein>
<dbReference type="AlphaFoldDB" id="A0AA88A7W6"/>
<keyword evidence="2" id="KW-1185">Reference proteome</keyword>
<evidence type="ECO:0000313" key="1">
    <source>
        <dbReference type="EMBL" id="GMN47360.1"/>
    </source>
</evidence>
<organism evidence="1 2">
    <name type="scientific">Ficus carica</name>
    <name type="common">Common fig</name>
    <dbReference type="NCBI Taxonomy" id="3494"/>
    <lineage>
        <taxon>Eukaryota</taxon>
        <taxon>Viridiplantae</taxon>
        <taxon>Streptophyta</taxon>
        <taxon>Embryophyta</taxon>
        <taxon>Tracheophyta</taxon>
        <taxon>Spermatophyta</taxon>
        <taxon>Magnoliopsida</taxon>
        <taxon>eudicotyledons</taxon>
        <taxon>Gunneridae</taxon>
        <taxon>Pentapetalae</taxon>
        <taxon>rosids</taxon>
        <taxon>fabids</taxon>
        <taxon>Rosales</taxon>
        <taxon>Moraceae</taxon>
        <taxon>Ficeae</taxon>
        <taxon>Ficus</taxon>
    </lineage>
</organism>
<sequence>MSRRRWQRSLGGGKRAVFGPLWEWVDRTPFVRFGGQRRSDLSAMRREGGKHRYIQYGTFVPPSRCSRTVYVVSHKVNAYDIGAWWDGRITSSKATPTPEVHRLVGRDFQFNFPFLSLRNLLDWHRSVLVHPDPLRAYVIRLSLSCCY</sequence>
<evidence type="ECO:0000313" key="2">
    <source>
        <dbReference type="Proteomes" id="UP001187192"/>
    </source>
</evidence>
<gene>
    <name evidence="1" type="ORF">TIFTF001_016528</name>
</gene>
<accession>A0AA88A7W6</accession>
<dbReference type="EMBL" id="BTGU01000025">
    <property type="protein sequence ID" value="GMN47360.1"/>
    <property type="molecule type" value="Genomic_DNA"/>
</dbReference>
<comment type="caution">
    <text evidence="1">The sequence shown here is derived from an EMBL/GenBank/DDBJ whole genome shotgun (WGS) entry which is preliminary data.</text>
</comment>